<feature type="region of interest" description="Disordered" evidence="1">
    <location>
        <begin position="1"/>
        <end position="22"/>
    </location>
</feature>
<name>A0A8H5C4R2_9AGAR</name>
<dbReference type="EMBL" id="JAACJM010000277">
    <property type="protein sequence ID" value="KAF5333952.1"/>
    <property type="molecule type" value="Genomic_DNA"/>
</dbReference>
<protein>
    <submittedName>
        <fullName evidence="2">Uncharacterized protein</fullName>
    </submittedName>
</protein>
<proteinExistence type="predicted"/>
<dbReference type="Proteomes" id="UP000559256">
    <property type="component" value="Unassembled WGS sequence"/>
</dbReference>
<organism evidence="2 3">
    <name type="scientific">Tetrapyrgos nigripes</name>
    <dbReference type="NCBI Taxonomy" id="182062"/>
    <lineage>
        <taxon>Eukaryota</taxon>
        <taxon>Fungi</taxon>
        <taxon>Dikarya</taxon>
        <taxon>Basidiomycota</taxon>
        <taxon>Agaricomycotina</taxon>
        <taxon>Agaricomycetes</taxon>
        <taxon>Agaricomycetidae</taxon>
        <taxon>Agaricales</taxon>
        <taxon>Marasmiineae</taxon>
        <taxon>Marasmiaceae</taxon>
        <taxon>Tetrapyrgos</taxon>
    </lineage>
</organism>
<reference evidence="2 3" key="1">
    <citation type="journal article" date="2020" name="ISME J.">
        <title>Uncovering the hidden diversity of litter-decomposition mechanisms in mushroom-forming fungi.</title>
        <authorList>
            <person name="Floudas D."/>
            <person name="Bentzer J."/>
            <person name="Ahren D."/>
            <person name="Johansson T."/>
            <person name="Persson P."/>
            <person name="Tunlid A."/>
        </authorList>
    </citation>
    <scope>NUCLEOTIDE SEQUENCE [LARGE SCALE GENOMIC DNA]</scope>
    <source>
        <strain evidence="2 3">CBS 291.85</strain>
    </source>
</reference>
<keyword evidence="3" id="KW-1185">Reference proteome</keyword>
<evidence type="ECO:0000313" key="3">
    <source>
        <dbReference type="Proteomes" id="UP000559256"/>
    </source>
</evidence>
<evidence type="ECO:0000256" key="1">
    <source>
        <dbReference type="SAM" id="MobiDB-lite"/>
    </source>
</evidence>
<sequence length="106" mass="11724">MRGRSRGVSYTEGAGKTTDEENLRRRRRSVLFGLGAEVYNDGYQRVKNLMDPNNANVLITRVKPTQFLLASPHPVSLDKLTAGQIDITGAPIYLPAPLRSISGREL</sequence>
<comment type="caution">
    <text evidence="2">The sequence shown here is derived from an EMBL/GenBank/DDBJ whole genome shotgun (WGS) entry which is preliminary data.</text>
</comment>
<gene>
    <name evidence="2" type="ORF">D9758_017599</name>
</gene>
<evidence type="ECO:0000313" key="2">
    <source>
        <dbReference type="EMBL" id="KAF5333952.1"/>
    </source>
</evidence>
<accession>A0A8H5C4R2</accession>
<dbReference type="AlphaFoldDB" id="A0A8H5C4R2"/>